<dbReference type="InterPro" id="IPR004827">
    <property type="entry name" value="bZIP"/>
</dbReference>
<evidence type="ECO:0000256" key="3">
    <source>
        <dbReference type="ARBA" id="ARBA00023015"/>
    </source>
</evidence>
<comment type="caution">
    <text evidence="9">The sequence shown here is derived from an EMBL/GenBank/DDBJ whole genome shotgun (WGS) entry which is preliminary data.</text>
</comment>
<feature type="compositionally biased region" description="Polar residues" evidence="7">
    <location>
        <begin position="187"/>
        <end position="196"/>
    </location>
</feature>
<dbReference type="GO" id="GO:0003677">
    <property type="term" value="F:DNA binding"/>
    <property type="evidence" value="ECO:0007669"/>
    <property type="project" value="UniProtKB-KW"/>
</dbReference>
<protein>
    <recommendedName>
        <fullName evidence="8">BZIP domain-containing protein</fullName>
    </recommendedName>
</protein>
<accession>A0AAV9IJ29</accession>
<dbReference type="Pfam" id="PF00170">
    <property type="entry name" value="bZIP_1"/>
    <property type="match status" value="1"/>
</dbReference>
<evidence type="ECO:0000256" key="6">
    <source>
        <dbReference type="ARBA" id="ARBA00023242"/>
    </source>
</evidence>
<evidence type="ECO:0000313" key="10">
    <source>
        <dbReference type="Proteomes" id="UP001300502"/>
    </source>
</evidence>
<dbReference type="GO" id="GO:0005634">
    <property type="term" value="C:nucleus"/>
    <property type="evidence" value="ECO:0007669"/>
    <property type="project" value="UniProtKB-SubCell"/>
</dbReference>
<dbReference type="InterPro" id="IPR046347">
    <property type="entry name" value="bZIP_sf"/>
</dbReference>
<evidence type="ECO:0000256" key="4">
    <source>
        <dbReference type="ARBA" id="ARBA00023125"/>
    </source>
</evidence>
<name>A0AAV9IJ29_9RHOD</name>
<keyword evidence="10" id="KW-1185">Reference proteome</keyword>
<dbReference type="AlphaFoldDB" id="A0AAV9IJ29"/>
<feature type="region of interest" description="Disordered" evidence="7">
    <location>
        <begin position="175"/>
        <end position="196"/>
    </location>
</feature>
<dbReference type="CDD" id="cd14812">
    <property type="entry name" value="bZIP_u3"/>
    <property type="match status" value="1"/>
</dbReference>
<reference evidence="9 10" key="1">
    <citation type="submission" date="2022-07" db="EMBL/GenBank/DDBJ databases">
        <title>Genome-wide signatures of adaptation to extreme environments.</title>
        <authorList>
            <person name="Cho C.H."/>
            <person name="Yoon H.S."/>
        </authorList>
    </citation>
    <scope>NUCLEOTIDE SEQUENCE [LARGE SCALE GENOMIC DNA]</scope>
    <source>
        <strain evidence="9 10">108.79 E11</strain>
    </source>
</reference>
<keyword evidence="5" id="KW-0804">Transcription</keyword>
<dbReference type="PROSITE" id="PS50217">
    <property type="entry name" value="BZIP"/>
    <property type="match status" value="1"/>
</dbReference>
<comment type="similarity">
    <text evidence="2">Belongs to the bZIP family.</text>
</comment>
<keyword evidence="3" id="KW-0805">Transcription regulation</keyword>
<dbReference type="SUPFAM" id="SSF57959">
    <property type="entry name" value="Leucine zipper domain"/>
    <property type="match status" value="1"/>
</dbReference>
<organism evidence="9 10">
    <name type="scientific">Galdieria yellowstonensis</name>
    <dbReference type="NCBI Taxonomy" id="3028027"/>
    <lineage>
        <taxon>Eukaryota</taxon>
        <taxon>Rhodophyta</taxon>
        <taxon>Bangiophyceae</taxon>
        <taxon>Galdieriales</taxon>
        <taxon>Galdieriaceae</taxon>
        <taxon>Galdieria</taxon>
    </lineage>
</organism>
<feature type="region of interest" description="Disordered" evidence="7">
    <location>
        <begin position="127"/>
        <end position="150"/>
    </location>
</feature>
<feature type="region of interest" description="Disordered" evidence="7">
    <location>
        <begin position="210"/>
        <end position="232"/>
    </location>
</feature>
<dbReference type="Proteomes" id="UP001300502">
    <property type="component" value="Unassembled WGS sequence"/>
</dbReference>
<dbReference type="PROSITE" id="PS00036">
    <property type="entry name" value="BZIP_BASIC"/>
    <property type="match status" value="1"/>
</dbReference>
<proteinExistence type="inferred from homology"/>
<evidence type="ECO:0000313" key="9">
    <source>
        <dbReference type="EMBL" id="KAK4527241.1"/>
    </source>
</evidence>
<dbReference type="EMBL" id="JANCYU010000049">
    <property type="protein sequence ID" value="KAK4527241.1"/>
    <property type="molecule type" value="Genomic_DNA"/>
</dbReference>
<comment type="subcellular location">
    <subcellularLocation>
        <location evidence="1">Nucleus</location>
    </subcellularLocation>
</comment>
<feature type="region of interest" description="Disordered" evidence="7">
    <location>
        <begin position="366"/>
        <end position="388"/>
    </location>
</feature>
<sequence length="388" mass="43960">MATITSTTGVERRNNEGNSRNQYVLDLESLTLPDLLNGINPDLLEDMKAQTPSVLRALMEQERLLADYSSTNSTDISSFLGGTENDTDVSSLYGGDYFLPYGEPPLQASSNRSSVNHETLVGFHSYEQQQQQQQQQLFNPFPSASNHDGQNRRKAVFKDDGLEVLQNFRKFSVEESASPLEERKQSRPSSENFNNSSIFVSKNKRYSVEALSRQPKTSSVSASEKLSADSMISPQKRKDLNVADDESSFFNIEESESCATSNVTSSIAPTEKKAMRAERNRQSAAASRERKKQHIRELERRVSLLSAENAHLQLEQLNLVKSRLEREKQLIEENRRLKNEVKFQEKVIHDKQSKIFELHEKLTKSSSRGALEKRVTWTPSSGESLFED</sequence>
<keyword evidence="6" id="KW-0539">Nucleus</keyword>
<gene>
    <name evidence="9" type="ORF">GAYE_SCF37G5163</name>
</gene>
<feature type="domain" description="BZIP" evidence="8">
    <location>
        <begin position="270"/>
        <end position="322"/>
    </location>
</feature>
<evidence type="ECO:0000256" key="1">
    <source>
        <dbReference type="ARBA" id="ARBA00004123"/>
    </source>
</evidence>
<keyword evidence="4" id="KW-0238">DNA-binding</keyword>
<evidence type="ECO:0000259" key="8">
    <source>
        <dbReference type="PROSITE" id="PS50217"/>
    </source>
</evidence>
<dbReference type="Gene3D" id="1.20.5.170">
    <property type="match status" value="1"/>
</dbReference>
<feature type="compositionally biased region" description="Polar residues" evidence="7">
    <location>
        <begin position="377"/>
        <end position="388"/>
    </location>
</feature>
<feature type="region of interest" description="Disordered" evidence="7">
    <location>
        <begin position="263"/>
        <end position="293"/>
    </location>
</feature>
<feature type="compositionally biased region" description="Basic and acidic residues" evidence="7">
    <location>
        <begin position="270"/>
        <end position="281"/>
    </location>
</feature>
<dbReference type="GO" id="GO:0003700">
    <property type="term" value="F:DNA-binding transcription factor activity"/>
    <property type="evidence" value="ECO:0007669"/>
    <property type="project" value="InterPro"/>
</dbReference>
<dbReference type="PANTHER" id="PTHR47416">
    <property type="entry name" value="BASIC-LEUCINE ZIPPER TRANSCRIPTION FACTOR F-RELATED"/>
    <property type="match status" value="1"/>
</dbReference>
<evidence type="ECO:0000256" key="5">
    <source>
        <dbReference type="ARBA" id="ARBA00023163"/>
    </source>
</evidence>
<feature type="compositionally biased region" description="Polar residues" evidence="7">
    <location>
        <begin position="214"/>
        <end position="224"/>
    </location>
</feature>
<evidence type="ECO:0000256" key="2">
    <source>
        <dbReference type="ARBA" id="ARBA00007163"/>
    </source>
</evidence>
<evidence type="ECO:0000256" key="7">
    <source>
        <dbReference type="SAM" id="MobiDB-lite"/>
    </source>
</evidence>
<dbReference type="PANTHER" id="PTHR47416:SF8">
    <property type="entry name" value="BASIC-LEUCINE ZIPPER TRANSCRIPTION FACTOR E-RELATED"/>
    <property type="match status" value="1"/>
</dbReference>
<dbReference type="SMART" id="SM00338">
    <property type="entry name" value="BRLZ"/>
    <property type="match status" value="1"/>
</dbReference>